<dbReference type="InterPro" id="IPR029020">
    <property type="entry name" value="Ammonium/urea_transptr"/>
</dbReference>
<gene>
    <name evidence="11" type="ORF">Y88_0995</name>
</gene>
<evidence type="ECO:0000256" key="9">
    <source>
        <dbReference type="SAM" id="SignalP"/>
    </source>
</evidence>
<keyword evidence="5 8" id="KW-1133">Transmembrane helix</keyword>
<evidence type="ECO:0000256" key="1">
    <source>
        <dbReference type="ARBA" id="ARBA00004141"/>
    </source>
</evidence>
<dbReference type="GO" id="GO:0008519">
    <property type="term" value="F:ammonium channel activity"/>
    <property type="evidence" value="ECO:0007669"/>
    <property type="project" value="InterPro"/>
</dbReference>
<evidence type="ECO:0000256" key="4">
    <source>
        <dbReference type="ARBA" id="ARBA00022692"/>
    </source>
</evidence>
<evidence type="ECO:0000256" key="7">
    <source>
        <dbReference type="ARBA" id="ARBA00023177"/>
    </source>
</evidence>
<evidence type="ECO:0000256" key="5">
    <source>
        <dbReference type="ARBA" id="ARBA00022989"/>
    </source>
</evidence>
<reference evidence="11 12" key="1">
    <citation type="journal article" date="2012" name="J. Bacteriol.">
        <title>Draft Genome Sequence of Novosphingobium nitrogenifigens Y88T.</title>
        <authorList>
            <person name="Strabala T.J."/>
            <person name="Macdonald L."/>
            <person name="Liu V."/>
            <person name="Smit A.M."/>
        </authorList>
    </citation>
    <scope>NUCLEOTIDE SEQUENCE [LARGE SCALE GENOMIC DNA]</scope>
    <source>
        <strain evidence="11 12">DSM 19370</strain>
    </source>
</reference>
<feature type="transmembrane region" description="Helical" evidence="8">
    <location>
        <begin position="236"/>
        <end position="257"/>
    </location>
</feature>
<feature type="transmembrane region" description="Helical" evidence="8">
    <location>
        <begin position="194"/>
        <end position="216"/>
    </location>
</feature>
<keyword evidence="3" id="KW-0813">Transport</keyword>
<keyword evidence="6 8" id="KW-0472">Membrane</keyword>
<feature type="transmembrane region" description="Helical" evidence="8">
    <location>
        <begin position="320"/>
        <end position="338"/>
    </location>
</feature>
<protein>
    <submittedName>
        <fullName evidence="11">Ammonium transporter</fullName>
    </submittedName>
</protein>
<dbReference type="InterPro" id="IPR001905">
    <property type="entry name" value="Ammonium_transpt"/>
</dbReference>
<feature type="domain" description="Ammonium transporter AmtB-like" evidence="10">
    <location>
        <begin position="51"/>
        <end position="437"/>
    </location>
</feature>
<dbReference type="InterPro" id="IPR024041">
    <property type="entry name" value="NH4_transpt_AmtB-like_dom"/>
</dbReference>
<dbReference type="GO" id="GO:0005886">
    <property type="term" value="C:plasma membrane"/>
    <property type="evidence" value="ECO:0007669"/>
    <property type="project" value="TreeGrafter"/>
</dbReference>
<evidence type="ECO:0000256" key="3">
    <source>
        <dbReference type="ARBA" id="ARBA00022448"/>
    </source>
</evidence>
<feature type="transmembrane region" description="Helical" evidence="8">
    <location>
        <begin position="161"/>
        <end position="182"/>
    </location>
</feature>
<dbReference type="PANTHER" id="PTHR43029:SF10">
    <property type="entry name" value="AMMONIUM TRANSPORTER MEP2"/>
    <property type="match status" value="1"/>
</dbReference>
<dbReference type="Proteomes" id="UP000004728">
    <property type="component" value="Unassembled WGS sequence"/>
</dbReference>
<keyword evidence="12" id="KW-1185">Reference proteome</keyword>
<dbReference type="AlphaFoldDB" id="F1Z947"/>
<comment type="similarity">
    <text evidence="2">Belongs to the ammonia transporter channel (TC 1.A.11.2) family.</text>
</comment>
<accession>F1Z947</accession>
<keyword evidence="4 8" id="KW-0812">Transmembrane</keyword>
<organism evidence="11 12">
    <name type="scientific">Novosphingobium nitrogenifigens DSM 19370</name>
    <dbReference type="NCBI Taxonomy" id="983920"/>
    <lineage>
        <taxon>Bacteria</taxon>
        <taxon>Pseudomonadati</taxon>
        <taxon>Pseudomonadota</taxon>
        <taxon>Alphaproteobacteria</taxon>
        <taxon>Sphingomonadales</taxon>
        <taxon>Sphingomonadaceae</taxon>
        <taxon>Novosphingobium</taxon>
    </lineage>
</organism>
<dbReference type="RefSeq" id="WP_008065904.1">
    <property type="nucleotide sequence ID" value="NZ_AQWK01000001.1"/>
</dbReference>
<feature type="transmembrane region" description="Helical" evidence="8">
    <location>
        <begin position="46"/>
        <end position="63"/>
    </location>
</feature>
<dbReference type="Gene3D" id="1.10.3430.10">
    <property type="entry name" value="Ammonium transporter AmtB like domains"/>
    <property type="match status" value="1"/>
</dbReference>
<dbReference type="eggNOG" id="COG0004">
    <property type="taxonomic scope" value="Bacteria"/>
</dbReference>
<evidence type="ECO:0000256" key="2">
    <source>
        <dbReference type="ARBA" id="ARBA00005887"/>
    </source>
</evidence>
<dbReference type="PANTHER" id="PTHR43029">
    <property type="entry name" value="AMMONIUM TRANSPORTER MEP2"/>
    <property type="match status" value="1"/>
</dbReference>
<feature type="signal peptide" evidence="9">
    <location>
        <begin position="1"/>
        <end position="30"/>
    </location>
</feature>
<evidence type="ECO:0000256" key="6">
    <source>
        <dbReference type="ARBA" id="ARBA00023136"/>
    </source>
</evidence>
<comment type="subcellular location">
    <subcellularLocation>
        <location evidence="1">Membrane</location>
        <topology evidence="1">Multi-pass membrane protein</topology>
    </subcellularLocation>
</comment>
<dbReference type="STRING" id="983920.Y88_0995"/>
<feature type="transmembrane region" description="Helical" evidence="8">
    <location>
        <begin position="350"/>
        <end position="369"/>
    </location>
</feature>
<dbReference type="EMBL" id="AEWJ01000038">
    <property type="protein sequence ID" value="EGD58933.1"/>
    <property type="molecule type" value="Genomic_DNA"/>
</dbReference>
<name>F1Z947_9SPHN</name>
<dbReference type="InParanoid" id="F1Z947"/>
<dbReference type="HOGENOM" id="CLU_000445_33_0_5"/>
<feature type="transmembrane region" description="Helical" evidence="8">
    <location>
        <begin position="389"/>
        <end position="416"/>
    </location>
</feature>
<comment type="caution">
    <text evidence="11">The sequence shown here is derived from an EMBL/GenBank/DDBJ whole genome shotgun (WGS) entry which is preliminary data.</text>
</comment>
<evidence type="ECO:0000256" key="8">
    <source>
        <dbReference type="SAM" id="Phobius"/>
    </source>
</evidence>
<dbReference type="Pfam" id="PF00909">
    <property type="entry name" value="Ammonium_transp"/>
    <property type="match status" value="1"/>
</dbReference>
<dbReference type="OrthoDB" id="9814202at2"/>
<keyword evidence="9" id="KW-0732">Signal</keyword>
<dbReference type="SUPFAM" id="SSF111352">
    <property type="entry name" value="Ammonium transporter"/>
    <property type="match status" value="1"/>
</dbReference>
<feature type="chain" id="PRO_5003272521" evidence="9">
    <location>
        <begin position="31"/>
        <end position="442"/>
    </location>
</feature>
<feature type="transmembrane region" description="Helical" evidence="8">
    <location>
        <begin position="84"/>
        <end position="109"/>
    </location>
</feature>
<evidence type="ECO:0000313" key="11">
    <source>
        <dbReference type="EMBL" id="EGD58933.1"/>
    </source>
</evidence>
<evidence type="ECO:0000313" key="12">
    <source>
        <dbReference type="Proteomes" id="UP000004728"/>
    </source>
</evidence>
<keyword evidence="7" id="KW-0924">Ammonia transport</keyword>
<sequence length="442" mass="44464">MGTKPHARPLRIPGALLAVAAALAPSLAHAQVDGTDVVDSGDTALVLGASLIAMLALLPGIVLHHGGRLRSRAFLATATETGAIAAIVSLLFVAAGYTIAFGTVTNGWLGGGNAWMLLDLGNVRGSSNVPESAFAVLQLARVLFAATLLTGAWAERGNIGWIVPFTGLWSVMVYAPLAHWIWGGGWLASRLGTIDFSGGLVLHTCVGVSALVVTLLVGHRARLGRDGEPHAHAPGLALAGTGLVWVGLLALSAAGALAATDDAATALLNSQVGAASGALIWLLADALTGGKANPLALARGALVGLAATSAGANAVQPGSAMVLGACGVLVAWSASRLLRRLQIDDAVQLFSVHGLGGMTGAILTALFSAQKLGGIGYAAGMDAPRQLMAQIVGAGVVVAWSAIGTAIAGLMVAMLVPMRISEAAETAGVDQANHDTEGWNFD</sequence>
<feature type="transmembrane region" description="Helical" evidence="8">
    <location>
        <begin position="133"/>
        <end position="154"/>
    </location>
</feature>
<proteinExistence type="inferred from homology"/>
<evidence type="ECO:0000259" key="10">
    <source>
        <dbReference type="Pfam" id="PF00909"/>
    </source>
</evidence>